<keyword evidence="2" id="KW-1185">Reference proteome</keyword>
<evidence type="ECO:0000313" key="2">
    <source>
        <dbReference type="Proteomes" id="UP000289946"/>
    </source>
</evidence>
<name>A0ABY0DAA1_9BRAD</name>
<dbReference type="Proteomes" id="UP000289946">
    <property type="component" value="Unassembled WGS sequence"/>
</dbReference>
<protein>
    <submittedName>
        <fullName evidence="1">Uncharacterized protein</fullName>
    </submittedName>
</protein>
<comment type="caution">
    <text evidence="1">The sequence shown here is derived from an EMBL/GenBank/DDBJ whole genome shotgun (WGS) entry which is preliminary data.</text>
</comment>
<proteinExistence type="predicted"/>
<evidence type="ECO:0000313" key="1">
    <source>
        <dbReference type="EMBL" id="RXG87527.1"/>
    </source>
</evidence>
<dbReference type="EMBL" id="RDRA01000028">
    <property type="protein sequence ID" value="RXG87527.1"/>
    <property type="molecule type" value="Genomic_DNA"/>
</dbReference>
<accession>A0ABY0DAA1</accession>
<sequence length="73" mass="7725">MREFAGDTATSLSMVEQGALLDAHPAITLGRLNGPCAGGWNSAMALSRRVGKCGNIFKQARSMVLERSLANDC</sequence>
<organism evidence="1 2">
    <name type="scientific">Bradyrhizobium zhanjiangense</name>
    <dbReference type="NCBI Taxonomy" id="1325107"/>
    <lineage>
        <taxon>Bacteria</taxon>
        <taxon>Pseudomonadati</taxon>
        <taxon>Pseudomonadota</taxon>
        <taxon>Alphaproteobacteria</taxon>
        <taxon>Hyphomicrobiales</taxon>
        <taxon>Nitrobacteraceae</taxon>
        <taxon>Bradyrhizobium</taxon>
    </lineage>
</organism>
<reference evidence="1 2" key="1">
    <citation type="submission" date="2018-10" db="EMBL/GenBank/DDBJ databases">
        <title>Bradyrhizobium sp. nov., isolated from effective nodules of peanut in China.</title>
        <authorList>
            <person name="Li Y."/>
        </authorList>
    </citation>
    <scope>NUCLEOTIDE SEQUENCE [LARGE SCALE GENOMIC DNA]</scope>
    <source>
        <strain evidence="1 2">CCBAU 51781</strain>
    </source>
</reference>
<gene>
    <name evidence="1" type="ORF">EAS62_35635</name>
</gene>